<sequence length="120" mass="13848">MRMDQLVRWTCDCLRLYTSRNALQLEYQMGSPTSFVLDDDMEERVQHLADSRKQTSQAIICEAVAQYVAREERRAALCRDVLQAWETFQRTGVHATAEDVDRWLVNWGTEDEAPAPACHA</sequence>
<dbReference type="Proteomes" id="UP000183987">
    <property type="component" value="Unassembled WGS sequence"/>
</dbReference>
<accession>A0A1M5EUI0</accession>
<dbReference type="Gene3D" id="1.10.1220.10">
    <property type="entry name" value="Met repressor-like"/>
    <property type="match status" value="1"/>
</dbReference>
<name>A0A1M5EUI0_LOKAT</name>
<dbReference type="GO" id="GO:0006355">
    <property type="term" value="P:regulation of DNA-templated transcription"/>
    <property type="evidence" value="ECO:0007669"/>
    <property type="project" value="InterPro"/>
</dbReference>
<dbReference type="EMBL" id="FQUE01000015">
    <property type="protein sequence ID" value="SHF82905.1"/>
    <property type="molecule type" value="Genomic_DNA"/>
</dbReference>
<gene>
    <name evidence="1" type="ORF">SAMN05444339_1156</name>
</gene>
<dbReference type="STRING" id="366533.SAMN05444339_1156"/>
<evidence type="ECO:0000313" key="2">
    <source>
        <dbReference type="Proteomes" id="UP000183987"/>
    </source>
</evidence>
<keyword evidence="2" id="KW-1185">Reference proteome</keyword>
<reference evidence="2" key="1">
    <citation type="submission" date="2016-11" db="EMBL/GenBank/DDBJ databases">
        <authorList>
            <person name="Varghese N."/>
            <person name="Submissions S."/>
        </authorList>
    </citation>
    <scope>NUCLEOTIDE SEQUENCE [LARGE SCALE GENOMIC DNA]</scope>
    <source>
        <strain evidence="2">DSM 29326</strain>
    </source>
</reference>
<organism evidence="1 2">
    <name type="scientific">Loktanella atrilutea</name>
    <dbReference type="NCBI Taxonomy" id="366533"/>
    <lineage>
        <taxon>Bacteria</taxon>
        <taxon>Pseudomonadati</taxon>
        <taxon>Pseudomonadota</taxon>
        <taxon>Alphaproteobacteria</taxon>
        <taxon>Rhodobacterales</taxon>
        <taxon>Roseobacteraceae</taxon>
        <taxon>Loktanella</taxon>
    </lineage>
</organism>
<dbReference type="AlphaFoldDB" id="A0A1M5EUI0"/>
<dbReference type="InterPro" id="IPR013321">
    <property type="entry name" value="Arc_rbn_hlx_hlx"/>
</dbReference>
<dbReference type="SUPFAM" id="SSF47598">
    <property type="entry name" value="Ribbon-helix-helix"/>
    <property type="match status" value="1"/>
</dbReference>
<dbReference type="InterPro" id="IPR010985">
    <property type="entry name" value="Ribbon_hlx_hlx"/>
</dbReference>
<dbReference type="CDD" id="cd22233">
    <property type="entry name" value="RHH_CopAso-like"/>
    <property type="match status" value="1"/>
</dbReference>
<protein>
    <submittedName>
        <fullName evidence="1">Predicted transcriptional regulator</fullName>
    </submittedName>
</protein>
<evidence type="ECO:0000313" key="1">
    <source>
        <dbReference type="EMBL" id="SHF82905.1"/>
    </source>
</evidence>
<proteinExistence type="predicted"/>